<dbReference type="RefSeq" id="WP_344417570.1">
    <property type="nucleotide sequence ID" value="NZ_BAAAQK010000009.1"/>
</dbReference>
<dbReference type="InterPro" id="IPR029058">
    <property type="entry name" value="AB_hydrolase_fold"/>
</dbReference>
<evidence type="ECO:0000313" key="5">
    <source>
        <dbReference type="Proteomes" id="UP001500449"/>
    </source>
</evidence>
<dbReference type="GO" id="GO:0016787">
    <property type="term" value="F:hydrolase activity"/>
    <property type="evidence" value="ECO:0007669"/>
    <property type="project" value="UniProtKB-KW"/>
</dbReference>
<sequence>MPLDPQLRVLLDAMAVADLPPVTGGDPVEARRLYREMALARRGAGYVPEAVDAVEDTVADGVLDRVYTPGGDTGASVVLFLHGGGFVIGDLDTHDPVCRRLANTVGAVVVSVDYRLAPEHPFPAPFDDAETVLRWAAARYPQRRIAAAGDSAGATLAAGLSLRARQADVPPLAAQLLWYPATDPMATTGSRQENGDGYFMTSADIAWFLEQFLPGGRDADAPEVDLLRSDVTGVAPAVVATAEFDPLRDEGDAFADHLRAAGVAVVHVPGPGLIHGYVGFVEMVDQADKIMHRTIEAFAEILHG</sequence>
<dbReference type="Proteomes" id="UP001500449">
    <property type="component" value="Unassembled WGS sequence"/>
</dbReference>
<name>A0ABN2N666_9PSEU</name>
<keyword evidence="2 4" id="KW-0378">Hydrolase</keyword>
<dbReference type="Pfam" id="PF07859">
    <property type="entry name" value="Abhydrolase_3"/>
    <property type="match status" value="1"/>
</dbReference>
<comment type="caution">
    <text evidence="4">The sequence shown here is derived from an EMBL/GenBank/DDBJ whole genome shotgun (WGS) entry which is preliminary data.</text>
</comment>
<dbReference type="PROSITE" id="PS01173">
    <property type="entry name" value="LIPASE_GDXG_HIS"/>
    <property type="match status" value="1"/>
</dbReference>
<dbReference type="PANTHER" id="PTHR48081">
    <property type="entry name" value="AB HYDROLASE SUPERFAMILY PROTEIN C4A8.06C"/>
    <property type="match status" value="1"/>
</dbReference>
<dbReference type="InterPro" id="IPR050300">
    <property type="entry name" value="GDXG_lipolytic_enzyme"/>
</dbReference>
<feature type="domain" description="Alpha/beta hydrolase fold-3" evidence="3">
    <location>
        <begin position="78"/>
        <end position="278"/>
    </location>
</feature>
<accession>A0ABN2N666</accession>
<evidence type="ECO:0000259" key="3">
    <source>
        <dbReference type="Pfam" id="PF07859"/>
    </source>
</evidence>
<keyword evidence="5" id="KW-1185">Reference proteome</keyword>
<dbReference type="PANTHER" id="PTHR48081:SF8">
    <property type="entry name" value="ALPHA_BETA HYDROLASE FOLD-3 DOMAIN-CONTAINING PROTEIN-RELATED"/>
    <property type="match status" value="1"/>
</dbReference>
<dbReference type="EMBL" id="BAAAQK010000009">
    <property type="protein sequence ID" value="GAA1850795.1"/>
    <property type="molecule type" value="Genomic_DNA"/>
</dbReference>
<evidence type="ECO:0000256" key="1">
    <source>
        <dbReference type="ARBA" id="ARBA00010515"/>
    </source>
</evidence>
<reference evidence="4 5" key="1">
    <citation type="journal article" date="2019" name="Int. J. Syst. Evol. Microbiol.">
        <title>The Global Catalogue of Microorganisms (GCM) 10K type strain sequencing project: providing services to taxonomists for standard genome sequencing and annotation.</title>
        <authorList>
            <consortium name="The Broad Institute Genomics Platform"/>
            <consortium name="The Broad Institute Genome Sequencing Center for Infectious Disease"/>
            <person name="Wu L."/>
            <person name="Ma J."/>
        </authorList>
    </citation>
    <scope>NUCLEOTIDE SEQUENCE [LARGE SCALE GENOMIC DNA]</scope>
    <source>
        <strain evidence="4 5">JCM 16009</strain>
    </source>
</reference>
<evidence type="ECO:0000313" key="4">
    <source>
        <dbReference type="EMBL" id="GAA1850795.1"/>
    </source>
</evidence>
<comment type="similarity">
    <text evidence="1">Belongs to the 'GDXG' lipolytic enzyme family.</text>
</comment>
<dbReference type="InterPro" id="IPR002168">
    <property type="entry name" value="Lipase_GDXG_HIS_AS"/>
</dbReference>
<dbReference type="Gene3D" id="3.40.50.1820">
    <property type="entry name" value="alpha/beta hydrolase"/>
    <property type="match status" value="1"/>
</dbReference>
<dbReference type="SUPFAM" id="SSF53474">
    <property type="entry name" value="alpha/beta-Hydrolases"/>
    <property type="match status" value="1"/>
</dbReference>
<dbReference type="InterPro" id="IPR013094">
    <property type="entry name" value="AB_hydrolase_3"/>
</dbReference>
<evidence type="ECO:0000256" key="2">
    <source>
        <dbReference type="ARBA" id="ARBA00022801"/>
    </source>
</evidence>
<protein>
    <submittedName>
        <fullName evidence="4">Alpha/beta hydrolase</fullName>
    </submittedName>
</protein>
<organism evidence="4 5">
    <name type="scientific">Pseudonocardia ailaonensis</name>
    <dbReference type="NCBI Taxonomy" id="367279"/>
    <lineage>
        <taxon>Bacteria</taxon>
        <taxon>Bacillati</taxon>
        <taxon>Actinomycetota</taxon>
        <taxon>Actinomycetes</taxon>
        <taxon>Pseudonocardiales</taxon>
        <taxon>Pseudonocardiaceae</taxon>
        <taxon>Pseudonocardia</taxon>
    </lineage>
</organism>
<gene>
    <name evidence="4" type="ORF">GCM10009836_33400</name>
</gene>
<proteinExistence type="inferred from homology"/>